<dbReference type="Proteomes" id="UP000324497">
    <property type="component" value="Plasmid pL11827-3"/>
</dbReference>
<dbReference type="AlphaFoldDB" id="A0A3Q8CNB3"/>
<reference evidence="1 2" key="1">
    <citation type="submission" date="2016-11" db="EMBL/GenBank/DDBJ databases">
        <title>Interaction between Lactobacillus species and yeast in water kefir.</title>
        <authorList>
            <person name="Behr J."/>
            <person name="Xu D."/>
            <person name="Vogel R.F."/>
        </authorList>
    </citation>
    <scope>NUCLEOTIDE SEQUENCE [LARGE SCALE GENOMIC DNA]</scope>
    <source>
        <strain evidence="1 2">TMW 1.1827</strain>
        <plasmid evidence="2">pl11827-3</plasmid>
    </source>
</reference>
<proteinExistence type="predicted"/>
<evidence type="ECO:0000313" key="1">
    <source>
        <dbReference type="EMBL" id="AUJ33383.1"/>
    </source>
</evidence>
<organism evidence="1 2">
    <name type="scientific">Liquorilactobacillus nagelii</name>
    <dbReference type="NCBI Taxonomy" id="82688"/>
    <lineage>
        <taxon>Bacteria</taxon>
        <taxon>Bacillati</taxon>
        <taxon>Bacillota</taxon>
        <taxon>Bacilli</taxon>
        <taxon>Lactobacillales</taxon>
        <taxon>Lactobacillaceae</taxon>
        <taxon>Liquorilactobacillus</taxon>
    </lineage>
</organism>
<keyword evidence="1" id="KW-0614">Plasmid</keyword>
<protein>
    <submittedName>
        <fullName evidence="1">Uncharacterized protein</fullName>
    </submittedName>
</protein>
<dbReference type="EMBL" id="CP018183">
    <property type="protein sequence ID" value="AUJ33383.1"/>
    <property type="molecule type" value="Genomic_DNA"/>
</dbReference>
<evidence type="ECO:0000313" key="2">
    <source>
        <dbReference type="Proteomes" id="UP000324497"/>
    </source>
</evidence>
<keyword evidence="2" id="KW-1185">Reference proteome</keyword>
<name>A0A3Q8CNB3_9LACO</name>
<accession>A0A3Q8CNB3</accession>
<geneLocation type="plasmid" evidence="2">
    <name>pl11827-3</name>
</geneLocation>
<gene>
    <name evidence="1" type="ORF">BSQ50_12165</name>
</gene>
<sequence>MVSIRRQPMHWLQKHKIKQAVKSNLTGQALIEHLQQVTKDSDPLVIGDKAVLNGFTPFTYTVFADLATGSTIIAFNTSLKQD</sequence>
<dbReference type="KEGG" id="lng:BSQ50_12165"/>